<dbReference type="CDD" id="cd00279">
    <property type="entry name" value="YlxR"/>
    <property type="match status" value="1"/>
</dbReference>
<evidence type="ECO:0000313" key="2">
    <source>
        <dbReference type="EMBL" id="EAU43263.1"/>
    </source>
</evidence>
<reference evidence="2 3" key="1">
    <citation type="journal article" date="2010" name="J. Bacteriol.">
        <title>Genome sequence of Fulvimarina pelagi HTCC2506T, a Mn(II)-oxidizing alphaproteobacterium possessing an aerobic anoxygenic photosynthetic gene cluster and Xanthorhodopsin.</title>
        <authorList>
            <person name="Kang I."/>
            <person name="Oh H.M."/>
            <person name="Lim S.I."/>
            <person name="Ferriera S."/>
            <person name="Giovannoni S.J."/>
            <person name="Cho J.C."/>
        </authorList>
    </citation>
    <scope>NUCLEOTIDE SEQUENCE [LARGE SCALE GENOMIC DNA]</scope>
    <source>
        <strain evidence="2 3">HTCC2506</strain>
    </source>
</reference>
<dbReference type="STRING" id="217511.GCA_001463845_00848"/>
<dbReference type="InterPro" id="IPR007393">
    <property type="entry name" value="YlxR_dom"/>
</dbReference>
<comment type="caution">
    <text evidence="2">The sequence shown here is derived from an EMBL/GenBank/DDBJ whole genome shotgun (WGS) entry which is preliminary data.</text>
</comment>
<name>Q0G501_9HYPH</name>
<dbReference type="NCBIfam" id="NF006622">
    <property type="entry name" value="PRK09190.1"/>
    <property type="match status" value="1"/>
</dbReference>
<dbReference type="InterPro" id="IPR029064">
    <property type="entry name" value="Ribosomal_eL30-like_sf"/>
</dbReference>
<protein>
    <recommendedName>
        <fullName evidence="1">YlxR domain-containing protein</fullName>
    </recommendedName>
</protein>
<dbReference type="Gene3D" id="3.30.1230.10">
    <property type="entry name" value="YlxR-like"/>
    <property type="match status" value="1"/>
</dbReference>
<keyword evidence="3" id="KW-1185">Reference proteome</keyword>
<gene>
    <name evidence="2" type="ORF">FP2506_10476</name>
</gene>
<dbReference type="Pfam" id="PF04296">
    <property type="entry name" value="YlxR"/>
    <property type="match status" value="1"/>
</dbReference>
<accession>Q0G501</accession>
<dbReference type="Proteomes" id="UP000004310">
    <property type="component" value="Unassembled WGS sequence"/>
</dbReference>
<sequence>MVTTDALVGDPADEEEMVLNDRTCIVSRETMDADRLVRFVLSPDGNVVPDLKRRLPGRGAHVRCDRAAVEEAVRRKLFARAFRAEVKGPFDLGADLDRLLAKSALGSMGLAKKAGQLVTGSAKVEAAARSGAALLVLHAQDASEDGRRRITAARYAGADGMMENAVPAVAPFSGEEMDLALGGGNVIHAAILSGDAGTAAARRLWALLEYRGESVGADIADPERNAHGEVQR</sequence>
<dbReference type="eggNOG" id="COG2740">
    <property type="taxonomic scope" value="Bacteria"/>
</dbReference>
<dbReference type="InterPro" id="IPR035931">
    <property type="entry name" value="YlxR-like_sf"/>
</dbReference>
<organism evidence="2 3">
    <name type="scientific">Fulvimarina pelagi HTCC2506</name>
    <dbReference type="NCBI Taxonomy" id="314231"/>
    <lineage>
        <taxon>Bacteria</taxon>
        <taxon>Pseudomonadati</taxon>
        <taxon>Pseudomonadota</taxon>
        <taxon>Alphaproteobacteria</taxon>
        <taxon>Hyphomicrobiales</taxon>
        <taxon>Aurantimonadaceae</taxon>
        <taxon>Fulvimarina</taxon>
    </lineage>
</organism>
<dbReference type="HOGENOM" id="CLU_091016_1_0_5"/>
<dbReference type="AlphaFoldDB" id="Q0G501"/>
<dbReference type="Gene3D" id="3.30.1330.30">
    <property type="match status" value="1"/>
</dbReference>
<dbReference type="SUPFAM" id="SSF64376">
    <property type="entry name" value="YlxR-like"/>
    <property type="match status" value="1"/>
</dbReference>
<proteinExistence type="predicted"/>
<feature type="domain" description="YlxR" evidence="1">
    <location>
        <begin position="22"/>
        <end position="87"/>
    </location>
</feature>
<dbReference type="SUPFAM" id="SSF55315">
    <property type="entry name" value="L30e-like"/>
    <property type="match status" value="1"/>
</dbReference>
<dbReference type="PANTHER" id="PTHR34215">
    <property type="entry name" value="BLL0784 PROTEIN"/>
    <property type="match status" value="1"/>
</dbReference>
<dbReference type="InterPro" id="IPR037465">
    <property type="entry name" value="YlxR"/>
</dbReference>
<evidence type="ECO:0000259" key="1">
    <source>
        <dbReference type="Pfam" id="PF04296"/>
    </source>
</evidence>
<dbReference type="RefSeq" id="WP_007067237.1">
    <property type="nucleotide sequence ID" value="NZ_DS022272.1"/>
</dbReference>
<dbReference type="PANTHER" id="PTHR34215:SF1">
    <property type="entry name" value="YLXR DOMAIN-CONTAINING PROTEIN"/>
    <property type="match status" value="1"/>
</dbReference>
<evidence type="ECO:0000313" key="3">
    <source>
        <dbReference type="Proteomes" id="UP000004310"/>
    </source>
</evidence>
<dbReference type="EMBL" id="AATP01000001">
    <property type="protein sequence ID" value="EAU43263.1"/>
    <property type="molecule type" value="Genomic_DNA"/>
</dbReference>